<dbReference type="AlphaFoldDB" id="A0A099L266"/>
<feature type="chain" id="PRO_5001957795" evidence="2">
    <location>
        <begin position="28"/>
        <end position="432"/>
    </location>
</feature>
<organism evidence="4 5">
    <name type="scientific">Colwellia psychrerythraea</name>
    <name type="common">Vibrio psychroerythus</name>
    <dbReference type="NCBI Taxonomy" id="28229"/>
    <lineage>
        <taxon>Bacteria</taxon>
        <taxon>Pseudomonadati</taxon>
        <taxon>Pseudomonadota</taxon>
        <taxon>Gammaproteobacteria</taxon>
        <taxon>Alteromonadales</taxon>
        <taxon>Colwelliaceae</taxon>
        <taxon>Colwellia</taxon>
    </lineage>
</organism>
<proteinExistence type="predicted"/>
<evidence type="ECO:0000256" key="1">
    <source>
        <dbReference type="SAM" id="MobiDB-lite"/>
    </source>
</evidence>
<dbReference type="SUPFAM" id="SSF51338">
    <property type="entry name" value="Composite domain of metallo-dependent hydrolases"/>
    <property type="match status" value="1"/>
</dbReference>
<evidence type="ECO:0000313" key="5">
    <source>
        <dbReference type="Proteomes" id="UP000029868"/>
    </source>
</evidence>
<evidence type="ECO:0000256" key="2">
    <source>
        <dbReference type="SAM" id="SignalP"/>
    </source>
</evidence>
<evidence type="ECO:0000313" key="4">
    <source>
        <dbReference type="EMBL" id="KGJ96227.1"/>
    </source>
</evidence>
<dbReference type="EMBL" id="JQEC01000011">
    <property type="protein sequence ID" value="KGJ96227.1"/>
    <property type="molecule type" value="Genomic_DNA"/>
</dbReference>
<dbReference type="Proteomes" id="UP000029868">
    <property type="component" value="Unassembled WGS sequence"/>
</dbReference>
<comment type="caution">
    <text evidence="4">The sequence shown here is derived from an EMBL/GenBank/DDBJ whole genome shotgun (WGS) entry which is preliminary data.</text>
</comment>
<dbReference type="RefSeq" id="WP_033081194.1">
    <property type="nucleotide sequence ID" value="NZ_JQEC01000011.1"/>
</dbReference>
<feature type="region of interest" description="Disordered" evidence="1">
    <location>
        <begin position="210"/>
        <end position="231"/>
    </location>
</feature>
<keyword evidence="4" id="KW-0378">Hydrolase</keyword>
<name>A0A099L266_COLPS</name>
<reference evidence="4 5" key="1">
    <citation type="submission" date="2014-08" db="EMBL/GenBank/DDBJ databases">
        <title>Genomic and Phenotypic Diversity of Colwellia psychrerythraea strains from Disparate Marine Basins.</title>
        <authorList>
            <person name="Techtmann S.M."/>
            <person name="Stelling S.C."/>
            <person name="Utturkar S.M."/>
            <person name="Alshibli N."/>
            <person name="Harris A."/>
            <person name="Brown S.D."/>
            <person name="Hazen T.C."/>
        </authorList>
    </citation>
    <scope>NUCLEOTIDE SEQUENCE [LARGE SCALE GENOMIC DNA]</scope>
    <source>
        <strain evidence="4 5">GAB14E</strain>
    </source>
</reference>
<feature type="domain" description="Amidohydrolase-related" evidence="3">
    <location>
        <begin position="276"/>
        <end position="406"/>
    </location>
</feature>
<evidence type="ECO:0000259" key="3">
    <source>
        <dbReference type="Pfam" id="PF01979"/>
    </source>
</evidence>
<protein>
    <submittedName>
        <fullName evidence="4">Amidohydrolase</fullName>
    </submittedName>
</protein>
<dbReference type="OrthoDB" id="9802793at2"/>
<dbReference type="InterPro" id="IPR011059">
    <property type="entry name" value="Metal-dep_hydrolase_composite"/>
</dbReference>
<dbReference type="PANTHER" id="PTHR43135">
    <property type="entry name" value="ALPHA-D-RIBOSE 1-METHYLPHOSPHONATE 5-TRIPHOSPHATE DIPHOSPHATASE"/>
    <property type="match status" value="1"/>
</dbReference>
<dbReference type="PATRIC" id="fig|28229.3.peg.1109"/>
<dbReference type="InterPro" id="IPR006680">
    <property type="entry name" value="Amidohydro-rel"/>
</dbReference>
<feature type="compositionally biased region" description="Basic and acidic residues" evidence="1">
    <location>
        <begin position="220"/>
        <end position="231"/>
    </location>
</feature>
<dbReference type="InterPro" id="IPR051781">
    <property type="entry name" value="Metallo-dep_Hydrolase"/>
</dbReference>
<keyword evidence="2" id="KW-0732">Signal</keyword>
<gene>
    <name evidence="4" type="ORF">GAB14E_0174</name>
</gene>
<dbReference type="Gene3D" id="2.30.40.10">
    <property type="entry name" value="Urease, subunit C, domain 1"/>
    <property type="match status" value="1"/>
</dbReference>
<dbReference type="PANTHER" id="PTHR43135:SF3">
    <property type="entry name" value="ALPHA-D-RIBOSE 1-METHYLPHOSPHONATE 5-TRIPHOSPHATE DIPHOSPHATASE"/>
    <property type="match status" value="1"/>
</dbReference>
<dbReference type="Pfam" id="PF01979">
    <property type="entry name" value="Amidohydro_1"/>
    <property type="match status" value="1"/>
</dbReference>
<dbReference type="GO" id="GO:0016810">
    <property type="term" value="F:hydrolase activity, acting on carbon-nitrogen (but not peptide) bonds"/>
    <property type="evidence" value="ECO:0007669"/>
    <property type="project" value="InterPro"/>
</dbReference>
<dbReference type="Gene3D" id="3.20.20.140">
    <property type="entry name" value="Metal-dependent hydrolases"/>
    <property type="match status" value="1"/>
</dbReference>
<sequence length="432" mass="46195">MKNTQLITSLRYALFGALAVTTSQVHAESVAITNATVYTVAEQGILSQATVVFDDGIITAVYSKDDVPESLSADTMIDAKGRILTPGFIASGNLLGLVEVGAVSATRDGSDKKADITFDASLAFNPKSTLIPYARKGGITSSLVMPHGGENVFTGQSFTVNLSGEFDSVIAQQNAVIVELGSKRKGSRAMSLQTLSNKLEDAQKALAKIEKAKTKKKKSKNTEDKEAKTPSRSEQVMYALLSGEKPLLAYVDRATDILALLKLKEQYQLDLVLVGASDAVLVSDEIAKANVTVMMSAIDNLPSSFDSLHNSLNNVAKLTKAGIKVIISNSGESYNINQLRFDAGIAIANGLAPTSALAAVTANVADSFHLNAGRIVVGKNADLVLWSSDPFEISTKVDFMWINGNAMSLRSRQDVLRQRYTTDSSMPRGYTK</sequence>
<accession>A0A099L266</accession>
<feature type="signal peptide" evidence="2">
    <location>
        <begin position="1"/>
        <end position="27"/>
    </location>
</feature>